<evidence type="ECO:0000256" key="1">
    <source>
        <dbReference type="SAM" id="Coils"/>
    </source>
</evidence>
<evidence type="ECO:0000256" key="3">
    <source>
        <dbReference type="SAM" id="Phobius"/>
    </source>
</evidence>
<comment type="caution">
    <text evidence="4">The sequence shown here is derived from an EMBL/GenBank/DDBJ whole genome shotgun (WGS) entry which is preliminary data.</text>
</comment>
<feature type="coiled-coil region" evidence="1">
    <location>
        <begin position="18"/>
        <end position="45"/>
    </location>
</feature>
<keyword evidence="3" id="KW-0812">Transmembrane</keyword>
<evidence type="ECO:0000313" key="5">
    <source>
        <dbReference type="Proteomes" id="UP000601435"/>
    </source>
</evidence>
<keyword evidence="1" id="KW-0175">Coiled coil</keyword>
<name>A0A812RQX7_9DINO</name>
<dbReference type="EMBL" id="CAJNJA010019553">
    <property type="protein sequence ID" value="CAE7447152.1"/>
    <property type="molecule type" value="Genomic_DNA"/>
</dbReference>
<evidence type="ECO:0000313" key="4">
    <source>
        <dbReference type="EMBL" id="CAE7447152.1"/>
    </source>
</evidence>
<dbReference type="Proteomes" id="UP000601435">
    <property type="component" value="Unassembled WGS sequence"/>
</dbReference>
<feature type="region of interest" description="Disordered" evidence="2">
    <location>
        <begin position="378"/>
        <end position="432"/>
    </location>
</feature>
<keyword evidence="3" id="KW-0472">Membrane</keyword>
<sequence length="432" mass="47449">MRRAGLRVGDMHFRTEVLKTLKLRYEEKSKDYEALKKNLEMEFQRVSVEGREKAELEQRNKELACRAVRLRFPQQEVAKRGPNLYEVKGRAVKLQLAPGRSGFLEPFVVDGPLKQPLDDYLSGSGRNDGGDALGRAAPVAFEWRMEADARETHAKQKLSTSPSPEKRHRRPAITSISVHEPTKLPDLSMLLSISIRQRPWATVAGSGSTGPVHPNGCALGHPPKEVIVITIIILIITIILSLSFVMRLCPWIVLEADACGNGKVAAKVLGLSSSAEHRVYFPTRPPVLVFGTVPQSPQSPGPAIPKVPEEFGPPPGAVPAPFPAPTLVPPIHAEESRAEVPAPFEPQKLLSLKELQEAFSALQSDVLSLQGELQSIRAARGDPGQQPTEASMALQSDDIAEAETDTSEDASTERSCRNLRRSWSEWSRTDKT</sequence>
<reference evidence="4" key="1">
    <citation type="submission" date="2021-02" db="EMBL/GenBank/DDBJ databases">
        <authorList>
            <person name="Dougan E. K."/>
            <person name="Rhodes N."/>
            <person name="Thang M."/>
            <person name="Chan C."/>
        </authorList>
    </citation>
    <scope>NUCLEOTIDE SEQUENCE</scope>
</reference>
<accession>A0A812RQX7</accession>
<protein>
    <submittedName>
        <fullName evidence="4">Uncharacterized protein</fullName>
    </submittedName>
</protein>
<feature type="compositionally biased region" description="Acidic residues" evidence="2">
    <location>
        <begin position="398"/>
        <end position="410"/>
    </location>
</feature>
<organism evidence="4 5">
    <name type="scientific">Symbiodinium necroappetens</name>
    <dbReference type="NCBI Taxonomy" id="1628268"/>
    <lineage>
        <taxon>Eukaryota</taxon>
        <taxon>Sar</taxon>
        <taxon>Alveolata</taxon>
        <taxon>Dinophyceae</taxon>
        <taxon>Suessiales</taxon>
        <taxon>Symbiodiniaceae</taxon>
        <taxon>Symbiodinium</taxon>
    </lineage>
</organism>
<evidence type="ECO:0000256" key="2">
    <source>
        <dbReference type="SAM" id="MobiDB-lite"/>
    </source>
</evidence>
<gene>
    <name evidence="4" type="ORF">SNEC2469_LOCUS12342</name>
</gene>
<feature type="region of interest" description="Disordered" evidence="2">
    <location>
        <begin position="151"/>
        <end position="170"/>
    </location>
</feature>
<keyword evidence="3" id="KW-1133">Transmembrane helix</keyword>
<proteinExistence type="predicted"/>
<feature type="transmembrane region" description="Helical" evidence="3">
    <location>
        <begin position="226"/>
        <end position="245"/>
    </location>
</feature>
<dbReference type="OrthoDB" id="436711at2759"/>
<keyword evidence="5" id="KW-1185">Reference proteome</keyword>
<dbReference type="AlphaFoldDB" id="A0A812RQX7"/>